<dbReference type="KEGG" id="sus:Acid_4010"/>
<dbReference type="Pfam" id="PF22848">
    <property type="entry name" value="ASD1_dom"/>
    <property type="match status" value="1"/>
</dbReference>
<organism evidence="3">
    <name type="scientific">Solibacter usitatus (strain Ellin6076)</name>
    <dbReference type="NCBI Taxonomy" id="234267"/>
    <lineage>
        <taxon>Bacteria</taxon>
        <taxon>Pseudomonadati</taxon>
        <taxon>Acidobacteriota</taxon>
        <taxon>Terriglobia</taxon>
        <taxon>Bryobacterales</taxon>
        <taxon>Solibacteraceae</taxon>
        <taxon>Candidatus Solibacter</taxon>
    </lineage>
</organism>
<dbReference type="EMBL" id="CP000473">
    <property type="protein sequence ID" value="ABJ84977.1"/>
    <property type="molecule type" value="Genomic_DNA"/>
</dbReference>
<dbReference type="eggNOG" id="COG3534">
    <property type="taxonomic scope" value="Bacteria"/>
</dbReference>
<dbReference type="OrthoDB" id="9758333at2"/>
<dbReference type="PANTHER" id="PTHR43576">
    <property type="entry name" value="ALPHA-L-ARABINOFURANOSIDASE C-RELATED"/>
    <property type="match status" value="1"/>
</dbReference>
<dbReference type="SUPFAM" id="SSF51445">
    <property type="entry name" value="(Trans)glycosidases"/>
    <property type="match status" value="1"/>
</dbReference>
<gene>
    <name evidence="3" type="ordered locus">Acid_4010</name>
</gene>
<reference evidence="3" key="1">
    <citation type="submission" date="2006-10" db="EMBL/GenBank/DDBJ databases">
        <title>Complete sequence of Solibacter usitatus Ellin6076.</title>
        <authorList>
            <consortium name="US DOE Joint Genome Institute"/>
            <person name="Copeland A."/>
            <person name="Lucas S."/>
            <person name="Lapidus A."/>
            <person name="Barry K."/>
            <person name="Detter J.C."/>
            <person name="Glavina del Rio T."/>
            <person name="Hammon N."/>
            <person name="Israni S."/>
            <person name="Dalin E."/>
            <person name="Tice H."/>
            <person name="Pitluck S."/>
            <person name="Thompson L.S."/>
            <person name="Brettin T."/>
            <person name="Bruce D."/>
            <person name="Han C."/>
            <person name="Tapia R."/>
            <person name="Gilna P."/>
            <person name="Schmutz J."/>
            <person name="Larimer F."/>
            <person name="Land M."/>
            <person name="Hauser L."/>
            <person name="Kyrpides N."/>
            <person name="Mikhailova N."/>
            <person name="Janssen P.H."/>
            <person name="Kuske C.R."/>
            <person name="Richardson P."/>
        </authorList>
    </citation>
    <scope>NUCLEOTIDE SEQUENCE</scope>
    <source>
        <strain evidence="3">Ellin6076</strain>
    </source>
</reference>
<dbReference type="CAZy" id="GH51">
    <property type="family name" value="Glycoside Hydrolase Family 51"/>
</dbReference>
<dbReference type="InterPro" id="IPR017853">
    <property type="entry name" value="GH"/>
</dbReference>
<evidence type="ECO:0000259" key="2">
    <source>
        <dbReference type="Pfam" id="PF22848"/>
    </source>
</evidence>
<evidence type="ECO:0000313" key="3">
    <source>
        <dbReference type="EMBL" id="ABJ84977.1"/>
    </source>
</evidence>
<feature type="coiled-coil region" evidence="1">
    <location>
        <begin position="286"/>
        <end position="313"/>
    </location>
</feature>
<dbReference type="AlphaFoldDB" id="Q01ZD8"/>
<dbReference type="Gene3D" id="3.20.20.80">
    <property type="entry name" value="Glycosidases"/>
    <property type="match status" value="1"/>
</dbReference>
<dbReference type="GO" id="GO:0000272">
    <property type="term" value="P:polysaccharide catabolic process"/>
    <property type="evidence" value="ECO:0007669"/>
    <property type="project" value="TreeGrafter"/>
</dbReference>
<dbReference type="InterPro" id="IPR055235">
    <property type="entry name" value="ASD1_cat"/>
</dbReference>
<evidence type="ECO:0000256" key="1">
    <source>
        <dbReference type="SAM" id="Coils"/>
    </source>
</evidence>
<dbReference type="PANTHER" id="PTHR43576:SF2">
    <property type="entry name" value="INTRACELLULAR EXO-ALPHA-L-ARABINOFURANOSIDASE 2"/>
    <property type="match status" value="1"/>
</dbReference>
<sequence>MLARREFLTLAATPLLADDATAIVLDPTPRFEISPHLYMQFMEPLGVTDSSVEAAWYYDQDDWRKDFVDTVRDLAPGAMRFGGLFSRYYHWREGVGPVAQRPTMRNYVWGGVETNRVGTREFVDLCRRTGADPLYCVNFLSDGEQRYRTMKEGNRTGDAREAAEWVSYANDPDHRERRQHGSPEPLGIKLWQLGNETSYGNVTFTRDESIAHTVEFARAMKERDASIRLIGWGDRGRGAGLWAPQLLERAGEYLDCVAIHMMGQNPKRPDTVLKGLRYEHDPERAWEELLELADNVEKRVTELEQTIAGFDKRIGIAITEGHLSLSPHNANPILYEWLSAAYHARSLNIYQRHGARVKIATAADFQGNRWTNNAVMLQTPRGVTYLMPVGSIARLFKRHNGTHGVTVKAAPPGLDIAASRAGNKVYLHIANLEYRKTVEARFALEGLAVNSGRVFQIAPGNLREAVNQDQPNVFAEKESPLTGSWRFPAGAVAAVELEVA</sequence>
<dbReference type="InParanoid" id="Q01ZD8"/>
<proteinExistence type="predicted"/>
<dbReference type="HOGENOM" id="CLU_545007_0_0_0"/>
<protein>
    <submittedName>
        <fullName evidence="3">Alpha-L-arabinofuranosidase-like protein</fullName>
    </submittedName>
</protein>
<dbReference type="STRING" id="234267.Acid_4010"/>
<accession>Q01ZD8</accession>
<keyword evidence="1" id="KW-0175">Coiled coil</keyword>
<name>Q01ZD8_SOLUE</name>
<feature type="domain" description="Alpha-L-arabinofuranosidase 1 catalytic" evidence="2">
    <location>
        <begin position="71"/>
        <end position="267"/>
    </location>
</feature>